<reference evidence="1" key="1">
    <citation type="submission" date="2022-04" db="EMBL/GenBank/DDBJ databases">
        <title>Genome of the entomopathogenic fungus Entomophthora muscae.</title>
        <authorList>
            <person name="Elya C."/>
            <person name="Lovett B.R."/>
            <person name="Lee E."/>
            <person name="Macias A.M."/>
            <person name="Hajek A.E."/>
            <person name="De Bivort B.L."/>
            <person name="Kasson M.T."/>
            <person name="De Fine Licht H.H."/>
            <person name="Stajich J.E."/>
        </authorList>
    </citation>
    <scope>NUCLEOTIDE SEQUENCE</scope>
    <source>
        <strain evidence="1">Berkeley</strain>
    </source>
</reference>
<keyword evidence="2" id="KW-1185">Reference proteome</keyword>
<gene>
    <name evidence="1" type="primary">RDH12_1</name>
    <name evidence="1" type="ORF">DSO57_1014575</name>
</gene>
<evidence type="ECO:0000313" key="2">
    <source>
        <dbReference type="Proteomes" id="UP001165960"/>
    </source>
</evidence>
<evidence type="ECO:0000313" key="1">
    <source>
        <dbReference type="EMBL" id="KAJ9073588.1"/>
    </source>
</evidence>
<name>A0ACC2TG33_9FUNG</name>
<dbReference type="EMBL" id="QTSX02002896">
    <property type="protein sequence ID" value="KAJ9073588.1"/>
    <property type="molecule type" value="Genomic_DNA"/>
</dbReference>
<sequence>MQATWSVKIEEQLLNNFSTQLWIPLNFRFLLNGFVAQFCHFYYRVMGAYSAPEERIAGYISQLNLNEQKVAIVTGANTGIGFETARALGKAGYRVILACRSQMKAEKAIGEILKDYPTSNLKFMELDLASFNSVRRFAEKFNEQETQLDLLINNAGIMILPTYQETEDGNEMQYQVNYLSTFLLTRLLISKLKAAKQSKIINLSSLAHYNAGECDFSTVNNKEYYCPNTSYCLSKAALIMMTYSLNKKLADSDIKAYAVHPGIVHTELLRYRSVLYFFSNIVGKYMIKSALEGALTVIRLSLVSEEGSQDIADPSIYYTDDLPMQPLVWTRDQANQDSLWRETSKALCLDESLSS</sequence>
<protein>
    <submittedName>
        <fullName evidence="1">Retinol dehydrogenase 12, variant 2</fullName>
        <ecNumber evidence="1">1.1.1.300</ecNumber>
    </submittedName>
</protein>
<comment type="caution">
    <text evidence="1">The sequence shown here is derived from an EMBL/GenBank/DDBJ whole genome shotgun (WGS) entry which is preliminary data.</text>
</comment>
<keyword evidence="1" id="KW-0560">Oxidoreductase</keyword>
<dbReference type="EC" id="1.1.1.300" evidence="1"/>
<dbReference type="Proteomes" id="UP001165960">
    <property type="component" value="Unassembled WGS sequence"/>
</dbReference>
<organism evidence="1 2">
    <name type="scientific">Entomophthora muscae</name>
    <dbReference type="NCBI Taxonomy" id="34485"/>
    <lineage>
        <taxon>Eukaryota</taxon>
        <taxon>Fungi</taxon>
        <taxon>Fungi incertae sedis</taxon>
        <taxon>Zoopagomycota</taxon>
        <taxon>Entomophthoromycotina</taxon>
        <taxon>Entomophthoromycetes</taxon>
        <taxon>Entomophthorales</taxon>
        <taxon>Entomophthoraceae</taxon>
        <taxon>Entomophthora</taxon>
    </lineage>
</organism>
<proteinExistence type="predicted"/>
<accession>A0ACC2TG33</accession>